<dbReference type="Proteomes" id="UP000003980">
    <property type="component" value="Unassembled WGS sequence"/>
</dbReference>
<dbReference type="HOGENOM" id="CLU_180511_1_0_2"/>
<sequence>MLIKDDLSLDVGYAQKGGSDCRDVSPVPLGSKESHDPPTVSRWLRAKSLYSIMIEHKMSEMRA</sequence>
<organism evidence="2 3">
    <name type="scientific">Metallosphaera yellowstonensis MK1</name>
    <dbReference type="NCBI Taxonomy" id="671065"/>
    <lineage>
        <taxon>Archaea</taxon>
        <taxon>Thermoproteota</taxon>
        <taxon>Thermoprotei</taxon>
        <taxon>Sulfolobales</taxon>
        <taxon>Sulfolobaceae</taxon>
        <taxon>Metallosphaera</taxon>
    </lineage>
</organism>
<dbReference type="STRING" id="671065.MetMK1DRAFT_00020070"/>
<reference evidence="2 3" key="1">
    <citation type="submission" date="2012-01" db="EMBL/GenBank/DDBJ databases">
        <title>Improved High-Quality Draft sequence of Metallosphaera yellowstonensis MK1.</title>
        <authorList>
            <consortium name="US DOE Joint Genome Institute"/>
            <person name="Lucas S."/>
            <person name="Han J."/>
            <person name="Cheng J.-F."/>
            <person name="Goodwin L."/>
            <person name="Pitluck S."/>
            <person name="Peters L."/>
            <person name="Teshima H."/>
            <person name="Detter J.C."/>
            <person name="Han C."/>
            <person name="Tapia R."/>
            <person name="Land M."/>
            <person name="Hauser L."/>
            <person name="Kyrpides N."/>
            <person name="Kozubal M."/>
            <person name="Macur R.E."/>
            <person name="Jay Z."/>
            <person name="Inskeep W."/>
            <person name="Woyke T."/>
        </authorList>
    </citation>
    <scope>NUCLEOTIDE SEQUENCE [LARGE SCALE GENOMIC DNA]</scope>
    <source>
        <strain evidence="2 3">MK1</strain>
    </source>
</reference>
<dbReference type="RefSeq" id="WP_009073118.1">
    <property type="nucleotide sequence ID" value="NZ_JH597768.1"/>
</dbReference>
<dbReference type="EMBL" id="JH597768">
    <property type="protein sequence ID" value="EHP69258.1"/>
    <property type="molecule type" value="Genomic_DNA"/>
</dbReference>
<evidence type="ECO:0000313" key="2">
    <source>
        <dbReference type="EMBL" id="EHP69258.1"/>
    </source>
</evidence>
<dbReference type="AlphaFoldDB" id="H2C631"/>
<feature type="region of interest" description="Disordered" evidence="1">
    <location>
        <begin position="18"/>
        <end position="38"/>
    </location>
</feature>
<evidence type="ECO:0000256" key="1">
    <source>
        <dbReference type="SAM" id="MobiDB-lite"/>
    </source>
</evidence>
<proteinExistence type="predicted"/>
<accession>H2C631</accession>
<protein>
    <submittedName>
        <fullName evidence="2">Uncharacterized protein</fullName>
    </submittedName>
</protein>
<evidence type="ECO:0000313" key="3">
    <source>
        <dbReference type="Proteomes" id="UP000003980"/>
    </source>
</evidence>
<gene>
    <name evidence="2" type="ORF">MetMK1DRAFT_00020070</name>
</gene>
<keyword evidence="3" id="KW-1185">Reference proteome</keyword>
<name>H2C631_9CREN</name>
<dbReference type="eggNOG" id="arCOG08540">
    <property type="taxonomic scope" value="Archaea"/>
</dbReference>